<dbReference type="Gene3D" id="3.40.50.300">
    <property type="entry name" value="P-loop containing nucleotide triphosphate hydrolases"/>
    <property type="match status" value="1"/>
</dbReference>
<sequence>MLNDILLIGEKHKKAAEAIAERVLIEKQAKEEEETGYRFIVAISGESGAGKSELSHSLAMVLKRQGIRVKILHTDNYYRVEPLNRRAARDLNNFENIGPEEYNRELLEQNIEEFRRGAIADMPCIDIITEKVDRLTTDFSDIELLIIDGLYAISTEGIDLGIYIDLTYRETKKNQFARGKETTDDHRWKVLEQEHQSARKLRRLANTFVDRDYKVLFRD</sequence>
<dbReference type="InterPro" id="IPR027417">
    <property type="entry name" value="P-loop_NTPase"/>
</dbReference>
<dbReference type="InterPro" id="IPR006083">
    <property type="entry name" value="PRK/URK"/>
</dbReference>
<dbReference type="Proteomes" id="UP000619838">
    <property type="component" value="Unassembled WGS sequence"/>
</dbReference>
<evidence type="ECO:0000313" key="3">
    <source>
        <dbReference type="Proteomes" id="UP000619838"/>
    </source>
</evidence>
<evidence type="ECO:0000313" key="2">
    <source>
        <dbReference type="EMBL" id="MBF0635726.1"/>
    </source>
</evidence>
<dbReference type="SUPFAM" id="SSF52540">
    <property type="entry name" value="P-loop containing nucleoside triphosphate hydrolases"/>
    <property type="match status" value="1"/>
</dbReference>
<dbReference type="GO" id="GO:0016301">
    <property type="term" value="F:kinase activity"/>
    <property type="evidence" value="ECO:0007669"/>
    <property type="project" value="UniProtKB-KW"/>
</dbReference>
<accession>A0ABR9XPJ0</accession>
<keyword evidence="3" id="KW-1185">Reference proteome</keyword>
<protein>
    <submittedName>
        <fullName evidence="2">Uridine kinase</fullName>
    </submittedName>
</protein>
<proteinExistence type="predicted"/>
<dbReference type="Pfam" id="PF00485">
    <property type="entry name" value="PRK"/>
    <property type="match status" value="1"/>
</dbReference>
<organism evidence="2 3">
    <name type="scientific">Prosthecochloris ethylica</name>
    <dbReference type="NCBI Taxonomy" id="2743976"/>
    <lineage>
        <taxon>Bacteria</taxon>
        <taxon>Pseudomonadati</taxon>
        <taxon>Chlorobiota</taxon>
        <taxon>Chlorobiia</taxon>
        <taxon>Chlorobiales</taxon>
        <taxon>Chlorobiaceae</taxon>
        <taxon>Prosthecochloris</taxon>
    </lineage>
</organism>
<comment type="caution">
    <text evidence="2">The sequence shown here is derived from an EMBL/GenBank/DDBJ whole genome shotgun (WGS) entry which is preliminary data.</text>
</comment>
<name>A0ABR9XPJ0_9CHLB</name>
<gene>
    <name evidence="2" type="ORF">INT08_00830</name>
</gene>
<keyword evidence="2" id="KW-0418">Kinase</keyword>
<dbReference type="PANTHER" id="PTHR10285">
    <property type="entry name" value="URIDINE KINASE"/>
    <property type="match status" value="1"/>
</dbReference>
<evidence type="ECO:0000259" key="1">
    <source>
        <dbReference type="Pfam" id="PF00485"/>
    </source>
</evidence>
<dbReference type="EMBL" id="JADGII010000001">
    <property type="protein sequence ID" value="MBF0635726.1"/>
    <property type="molecule type" value="Genomic_DNA"/>
</dbReference>
<feature type="domain" description="Phosphoribulokinase/uridine kinase" evidence="1">
    <location>
        <begin position="40"/>
        <end position="166"/>
    </location>
</feature>
<keyword evidence="2" id="KW-0808">Transferase</keyword>
<reference evidence="2 3" key="1">
    <citation type="journal article" date="2020" name="Microorganisms">
        <title>Simultaneous Genome Sequencing of Prosthecochloris ethylica and Desulfuromonas acetoxidans within a Syntrophic Mixture Reveals Unique Pili and Protein Interactions.</title>
        <authorList>
            <person name="Kyndt J.A."/>
            <person name="Van Beeumen J.J."/>
            <person name="Meyer T.E."/>
        </authorList>
    </citation>
    <scope>NUCLEOTIDE SEQUENCE [LARGE SCALE GENOMIC DNA]</scope>
    <source>
        <strain evidence="2 3">N3</strain>
    </source>
</reference>
<dbReference type="RefSeq" id="WP_175186915.1">
    <property type="nucleotide sequence ID" value="NZ_JABVZQ010000002.1"/>
</dbReference>